<organism evidence="2 3">
    <name type="scientific">Thraustotheca clavata</name>
    <dbReference type="NCBI Taxonomy" id="74557"/>
    <lineage>
        <taxon>Eukaryota</taxon>
        <taxon>Sar</taxon>
        <taxon>Stramenopiles</taxon>
        <taxon>Oomycota</taxon>
        <taxon>Saprolegniomycetes</taxon>
        <taxon>Saprolegniales</taxon>
        <taxon>Achlyaceae</taxon>
        <taxon>Thraustotheca</taxon>
    </lineage>
</organism>
<reference evidence="2 3" key="1">
    <citation type="journal article" date="2014" name="Genome Biol. Evol.">
        <title>The secreted proteins of Achlya hypogyna and Thraustotheca clavata identify the ancestral oomycete secretome and reveal gene acquisitions by horizontal gene transfer.</title>
        <authorList>
            <person name="Misner I."/>
            <person name="Blouin N."/>
            <person name="Leonard G."/>
            <person name="Richards T.A."/>
            <person name="Lane C.E."/>
        </authorList>
    </citation>
    <scope>NUCLEOTIDE SEQUENCE [LARGE SCALE GENOMIC DNA]</scope>
    <source>
        <strain evidence="2 3">ATCC 34112</strain>
    </source>
</reference>
<evidence type="ECO:0000313" key="3">
    <source>
        <dbReference type="Proteomes" id="UP000243217"/>
    </source>
</evidence>
<dbReference type="InterPro" id="IPR019835">
    <property type="entry name" value="SWIB_domain"/>
</dbReference>
<protein>
    <submittedName>
        <fullName evidence="2">SWI/SNF-related matrix-associated actin-dependent regulator of chromatin</fullName>
    </submittedName>
</protein>
<name>A0A1V9Z844_9STRA</name>
<dbReference type="Proteomes" id="UP000243217">
    <property type="component" value="Unassembled WGS sequence"/>
</dbReference>
<dbReference type="SUPFAM" id="SSF47592">
    <property type="entry name" value="SWIB/MDM2 domain"/>
    <property type="match status" value="1"/>
</dbReference>
<proteinExistence type="predicted"/>
<sequence>MEGKKRKVVHEEAQECDEESYVKYKQLKAMDDHASMTIHRNLGRLEAEVNAPPKLSKATLVVTMSYSFGPSTNSEDDAGVWCFRVGGAIEGGPPCSRKFSHYFRKAIVDLDERLYALPNSIEWSSFRANGDTDGFEIRRPAKPGFTQHTLHLELVQQLVPERFNLTQALADALVPYLEQIESHTQDEVIKAVWEYIKAKKLLDEDDSSNIVNDTTLEKIFECKEMQFKSLQTHIMKHLTPVGSISLEYQLPLTGKHDNMIVGVQRIPIEVPTNESLFNIRKACLTNCAELKEPCLALENKMDKIIENINHHIARREWMVQFTADPTNFMDRVIVFQDLNQELLDPNCSKNSSTNVDYFQLPWVHSTMEMILHRD</sequence>
<gene>
    <name evidence="2" type="ORF">THRCLA_08251</name>
</gene>
<dbReference type="CDD" id="cd00855">
    <property type="entry name" value="SWIB-MDM2"/>
    <property type="match status" value="1"/>
</dbReference>
<dbReference type="PROSITE" id="PS51925">
    <property type="entry name" value="SWIB_MDM2"/>
    <property type="match status" value="1"/>
</dbReference>
<evidence type="ECO:0000259" key="1">
    <source>
        <dbReference type="PROSITE" id="PS51925"/>
    </source>
</evidence>
<keyword evidence="3" id="KW-1185">Reference proteome</keyword>
<dbReference type="InterPro" id="IPR003121">
    <property type="entry name" value="SWIB_MDM2_domain"/>
</dbReference>
<dbReference type="SMART" id="SM00151">
    <property type="entry name" value="SWIB"/>
    <property type="match status" value="1"/>
</dbReference>
<evidence type="ECO:0000313" key="2">
    <source>
        <dbReference type="EMBL" id="OQR94092.1"/>
    </source>
</evidence>
<dbReference type="OrthoDB" id="10263741at2759"/>
<comment type="caution">
    <text evidence="2">The sequence shown here is derived from an EMBL/GenBank/DDBJ whole genome shotgun (WGS) entry which is preliminary data.</text>
</comment>
<dbReference type="PANTHER" id="PTHR13844">
    <property type="entry name" value="SWI/SNF-RELATED MATRIX-ASSOCIATED ACTIN-DEPENDENT REGULATOR OF CHROMATIN SUBFAMILY D"/>
    <property type="match status" value="1"/>
</dbReference>
<accession>A0A1V9Z844</accession>
<dbReference type="STRING" id="74557.A0A1V9Z844"/>
<feature type="domain" description="DM2" evidence="1">
    <location>
        <begin position="158"/>
        <end position="240"/>
    </location>
</feature>
<dbReference type="Gene3D" id="1.10.245.10">
    <property type="entry name" value="SWIB/MDM2 domain"/>
    <property type="match status" value="1"/>
</dbReference>
<dbReference type="AlphaFoldDB" id="A0A1V9Z844"/>
<dbReference type="InterPro" id="IPR036885">
    <property type="entry name" value="SWIB_MDM2_dom_sf"/>
</dbReference>
<dbReference type="Pfam" id="PF02201">
    <property type="entry name" value="SWIB"/>
    <property type="match status" value="1"/>
</dbReference>
<dbReference type="EMBL" id="JNBS01002207">
    <property type="protein sequence ID" value="OQR94092.1"/>
    <property type="molecule type" value="Genomic_DNA"/>
</dbReference>